<sequence>LRKRRRGSTVLHACEERRTLFAPLCVSVDGLMGKECTKFIQRLADSRSLTWHRDYSTTINWICMRLLFAIIRATILCLRGSCTNWRSVNISDGLPLDFIMS</sequence>
<proteinExistence type="predicted"/>
<protein>
    <submittedName>
        <fullName evidence="1">Uncharacterized protein</fullName>
    </submittedName>
</protein>
<reference evidence="1" key="1">
    <citation type="submission" date="2017-05" db="UniProtKB">
        <authorList>
            <consortium name="EnsemblMetazoa"/>
        </authorList>
    </citation>
    <scope>IDENTIFICATION</scope>
</reference>
<dbReference type="EnsemblMetazoa" id="Aqu2.1.28374_001">
    <property type="protein sequence ID" value="Aqu2.1.28374_001"/>
    <property type="gene ID" value="Aqu2.1.28374"/>
</dbReference>
<evidence type="ECO:0000313" key="1">
    <source>
        <dbReference type="EnsemblMetazoa" id="Aqu2.1.28374_001"/>
    </source>
</evidence>
<accession>A0A1X7ULK0</accession>
<dbReference type="AlphaFoldDB" id="A0A1X7ULK0"/>
<organism evidence="1">
    <name type="scientific">Amphimedon queenslandica</name>
    <name type="common">Sponge</name>
    <dbReference type="NCBI Taxonomy" id="400682"/>
    <lineage>
        <taxon>Eukaryota</taxon>
        <taxon>Metazoa</taxon>
        <taxon>Porifera</taxon>
        <taxon>Demospongiae</taxon>
        <taxon>Heteroscleromorpha</taxon>
        <taxon>Haplosclerida</taxon>
        <taxon>Niphatidae</taxon>
        <taxon>Amphimedon</taxon>
    </lineage>
</organism>
<dbReference type="InParanoid" id="A0A1X7ULK0"/>
<name>A0A1X7ULK0_AMPQE</name>